<dbReference type="AlphaFoldDB" id="A0A6L2KPA0"/>
<name>A0A6L2KPA0_TANCI</name>
<comment type="caution">
    <text evidence="1">The sequence shown here is derived from an EMBL/GenBank/DDBJ whole genome shotgun (WGS) entry which is preliminary data.</text>
</comment>
<accession>A0A6L2KPA0</accession>
<gene>
    <name evidence="1" type="ORF">Tci_023319</name>
</gene>
<organism evidence="1">
    <name type="scientific">Tanacetum cinerariifolium</name>
    <name type="common">Dalmatian daisy</name>
    <name type="synonym">Chrysanthemum cinerariifolium</name>
    <dbReference type="NCBI Taxonomy" id="118510"/>
    <lineage>
        <taxon>Eukaryota</taxon>
        <taxon>Viridiplantae</taxon>
        <taxon>Streptophyta</taxon>
        <taxon>Embryophyta</taxon>
        <taxon>Tracheophyta</taxon>
        <taxon>Spermatophyta</taxon>
        <taxon>Magnoliopsida</taxon>
        <taxon>eudicotyledons</taxon>
        <taxon>Gunneridae</taxon>
        <taxon>Pentapetalae</taxon>
        <taxon>asterids</taxon>
        <taxon>campanulids</taxon>
        <taxon>Asterales</taxon>
        <taxon>Asteraceae</taxon>
        <taxon>Asteroideae</taxon>
        <taxon>Anthemideae</taxon>
        <taxon>Anthemidinae</taxon>
        <taxon>Tanacetum</taxon>
    </lineage>
</organism>
<reference evidence="1" key="1">
    <citation type="journal article" date="2019" name="Sci. Rep.">
        <title>Draft genome of Tanacetum cinerariifolium, the natural source of mosquito coil.</title>
        <authorList>
            <person name="Yamashiro T."/>
            <person name="Shiraishi A."/>
            <person name="Satake H."/>
            <person name="Nakayama K."/>
        </authorList>
    </citation>
    <scope>NUCLEOTIDE SEQUENCE</scope>
</reference>
<evidence type="ECO:0000313" key="1">
    <source>
        <dbReference type="EMBL" id="GEU51341.1"/>
    </source>
</evidence>
<protein>
    <submittedName>
        <fullName evidence="1">Uncharacterized protein</fullName>
    </submittedName>
</protein>
<dbReference type="EMBL" id="BKCJ010002852">
    <property type="protein sequence ID" value="GEU51341.1"/>
    <property type="molecule type" value="Genomic_DNA"/>
</dbReference>
<proteinExistence type="predicted"/>
<sequence length="213" mass="24436">MEEYVQFETEKALRNDKVYKWEAAKYGMINWCLNDVDIDNLRFFEPKFLAILYNDALKLKPDMSFEPTIDHDTNDNLQLDKGIDDDKAAIEPFSEGSPSNSCGGTTIIDLHDYLTDNNCDELSNGAWSTYVPNDEWKSMERERNDPKQGSQDSIGEYGLVINGNDLEHMCNYLLAKDALSFMNDMDERFDKKKLSLIGTPSDRIASLNKEFNN</sequence>